<keyword evidence="13 14" id="KW-0472">Membrane</keyword>
<dbReference type="Pfam" id="PF17203">
    <property type="entry name" value="sCache_3_2"/>
    <property type="match status" value="1"/>
</dbReference>
<dbReference type="PANTHER" id="PTHR43547">
    <property type="entry name" value="TWO-COMPONENT HISTIDINE KINASE"/>
    <property type="match status" value="1"/>
</dbReference>
<dbReference type="InterPro" id="IPR004358">
    <property type="entry name" value="Sig_transdc_His_kin-like_C"/>
</dbReference>
<evidence type="ECO:0000256" key="1">
    <source>
        <dbReference type="ARBA" id="ARBA00000085"/>
    </source>
</evidence>
<feature type="transmembrane region" description="Helical" evidence="14">
    <location>
        <begin position="162"/>
        <end position="182"/>
    </location>
</feature>
<dbReference type="EC" id="2.7.13.3" evidence="3"/>
<dbReference type="CDD" id="cd00130">
    <property type="entry name" value="PAS"/>
    <property type="match status" value="1"/>
</dbReference>
<accession>A0A8I1MIE1</accession>
<evidence type="ECO:0000256" key="13">
    <source>
        <dbReference type="ARBA" id="ARBA00023136"/>
    </source>
</evidence>
<dbReference type="GO" id="GO:0000155">
    <property type="term" value="F:phosphorelay sensor kinase activity"/>
    <property type="evidence" value="ECO:0007669"/>
    <property type="project" value="InterPro"/>
</dbReference>
<proteinExistence type="predicted"/>
<evidence type="ECO:0000256" key="7">
    <source>
        <dbReference type="ARBA" id="ARBA00022692"/>
    </source>
</evidence>
<dbReference type="InterPro" id="IPR035965">
    <property type="entry name" value="PAS-like_dom_sf"/>
</dbReference>
<evidence type="ECO:0000256" key="2">
    <source>
        <dbReference type="ARBA" id="ARBA00004651"/>
    </source>
</evidence>
<evidence type="ECO:0000256" key="12">
    <source>
        <dbReference type="ARBA" id="ARBA00023012"/>
    </source>
</evidence>
<dbReference type="SUPFAM" id="SSF55785">
    <property type="entry name" value="PYP-like sensor domain (PAS domain)"/>
    <property type="match status" value="1"/>
</dbReference>
<dbReference type="InterPro" id="IPR005467">
    <property type="entry name" value="His_kinase_dom"/>
</dbReference>
<keyword evidence="10" id="KW-0067">ATP-binding</keyword>
<dbReference type="Gene3D" id="3.30.565.10">
    <property type="entry name" value="Histidine kinase-like ATPase, C-terminal domain"/>
    <property type="match status" value="1"/>
</dbReference>
<dbReference type="Pfam" id="PF02518">
    <property type="entry name" value="HATPase_c"/>
    <property type="match status" value="1"/>
</dbReference>
<dbReference type="EMBL" id="JAEMWV010000010">
    <property type="protein sequence ID" value="MBN8253436.1"/>
    <property type="molecule type" value="Genomic_DNA"/>
</dbReference>
<keyword evidence="11 14" id="KW-1133">Transmembrane helix</keyword>
<dbReference type="PRINTS" id="PR00344">
    <property type="entry name" value="BCTRLSENSOR"/>
</dbReference>
<sequence>MFLVCILVTMIMLMVAIVYIYFERKQTRELLGEQALTTAIAVSEMPFVKEVILQNENATMIQPLIERIRKQSGAEFIVIGDADEVRYTHPDKEKIGQKMIGGDNERALIEGENYISFAKGSLGMSVRGKSPIYDENNQIIGVVSVGFMLSYVDSLFEQGLAAFSIWLAFIFISGVAGSFMLAKSIRRDTFGLEPYQIARLYKERGAILEALNEGLIATDQKGNVTLINHSGKKILGIRENIIGQPVQKVLRDSEISHVLANQLATGHYETIYDKKPLIVHYKIIGEKDSYAGKLASFQEKSGVQELVNTLSEVQQYSQDLRAQTHEYTNKLYAISGWLQLGYSEKAKQFIHEEIGQQKIYERVLFERITDSTIQAVLIGKLSKASEKKIDFIIDEDSFIQMTWPIKMTATLVTILGNIIDNAFDAVAEEAEPLVDLFLTDIGDELVIELGDNGCGIEKADINMIFNEGYTTKAGRHRGFGLALVKAALDELNGTIHLSKNQPYGTVIHIHIPKTGADMI</sequence>
<dbReference type="SMART" id="SM00091">
    <property type="entry name" value="PAS"/>
    <property type="match status" value="1"/>
</dbReference>
<evidence type="ECO:0000256" key="6">
    <source>
        <dbReference type="ARBA" id="ARBA00022679"/>
    </source>
</evidence>
<dbReference type="InterPro" id="IPR029151">
    <property type="entry name" value="Sensor-like_sf"/>
</dbReference>
<comment type="catalytic activity">
    <reaction evidence="1">
        <text>ATP + protein L-histidine = ADP + protein N-phospho-L-histidine.</text>
        <dbReference type="EC" id="2.7.13.3"/>
    </reaction>
</comment>
<dbReference type="PANTHER" id="PTHR43547:SF3">
    <property type="entry name" value="SENSOR PROTEIN CITS"/>
    <property type="match status" value="1"/>
</dbReference>
<gene>
    <name evidence="17" type="ORF">JF537_17830</name>
</gene>
<keyword evidence="5" id="KW-0597">Phosphoprotein</keyword>
<evidence type="ECO:0000259" key="16">
    <source>
        <dbReference type="PROSITE" id="PS50112"/>
    </source>
</evidence>
<dbReference type="GO" id="GO:0005524">
    <property type="term" value="F:ATP binding"/>
    <property type="evidence" value="ECO:0007669"/>
    <property type="project" value="UniProtKB-KW"/>
</dbReference>
<dbReference type="Gene3D" id="3.30.450.20">
    <property type="entry name" value="PAS domain"/>
    <property type="match status" value="2"/>
</dbReference>
<feature type="transmembrane region" description="Helical" evidence="14">
    <location>
        <begin position="6"/>
        <end position="22"/>
    </location>
</feature>
<dbReference type="InterPro" id="IPR000014">
    <property type="entry name" value="PAS"/>
</dbReference>
<keyword evidence="7 14" id="KW-0812">Transmembrane</keyword>
<dbReference type="Pfam" id="PF14689">
    <property type="entry name" value="SPOB_a"/>
    <property type="match status" value="1"/>
</dbReference>
<keyword evidence="8" id="KW-0547">Nucleotide-binding</keyword>
<evidence type="ECO:0000256" key="4">
    <source>
        <dbReference type="ARBA" id="ARBA00022475"/>
    </source>
</evidence>
<dbReference type="PROSITE" id="PS50109">
    <property type="entry name" value="HIS_KIN"/>
    <property type="match status" value="1"/>
</dbReference>
<dbReference type="SMART" id="SM00387">
    <property type="entry name" value="HATPase_c"/>
    <property type="match status" value="1"/>
</dbReference>
<evidence type="ECO:0000256" key="8">
    <source>
        <dbReference type="ARBA" id="ARBA00022741"/>
    </source>
</evidence>
<dbReference type="GO" id="GO:0005886">
    <property type="term" value="C:plasma membrane"/>
    <property type="evidence" value="ECO:0007669"/>
    <property type="project" value="UniProtKB-SubCell"/>
</dbReference>
<organism evidence="17 18">
    <name type="scientific">Priestia flexa</name>
    <dbReference type="NCBI Taxonomy" id="86664"/>
    <lineage>
        <taxon>Bacteria</taxon>
        <taxon>Bacillati</taxon>
        <taxon>Bacillota</taxon>
        <taxon>Bacilli</taxon>
        <taxon>Bacillales</taxon>
        <taxon>Bacillaceae</taxon>
        <taxon>Priestia</taxon>
    </lineage>
</organism>
<evidence type="ECO:0000256" key="10">
    <source>
        <dbReference type="ARBA" id="ARBA00022840"/>
    </source>
</evidence>
<dbReference type="InterPro" id="IPR036890">
    <property type="entry name" value="HATPase_C_sf"/>
</dbReference>
<keyword evidence="12" id="KW-0902">Two-component regulatory system</keyword>
<dbReference type="Proteomes" id="UP000664578">
    <property type="component" value="Unassembled WGS sequence"/>
</dbReference>
<comment type="subcellular location">
    <subcellularLocation>
        <location evidence="2">Cell membrane</location>
        <topology evidence="2">Multi-pass membrane protein</topology>
    </subcellularLocation>
</comment>
<dbReference type="InterPro" id="IPR003594">
    <property type="entry name" value="HATPase_dom"/>
</dbReference>
<dbReference type="SUPFAM" id="SSF55890">
    <property type="entry name" value="Sporulation response regulatory protein Spo0B"/>
    <property type="match status" value="1"/>
</dbReference>
<evidence type="ECO:0000256" key="11">
    <source>
        <dbReference type="ARBA" id="ARBA00022989"/>
    </source>
</evidence>
<keyword evidence="4" id="KW-1003">Cell membrane</keyword>
<name>A0A8I1MIE1_9BACI</name>
<evidence type="ECO:0000259" key="15">
    <source>
        <dbReference type="PROSITE" id="PS50109"/>
    </source>
</evidence>
<dbReference type="InterPro" id="IPR039506">
    <property type="entry name" value="SPOB_a"/>
</dbReference>
<comment type="caution">
    <text evidence="17">The sequence shown here is derived from an EMBL/GenBank/DDBJ whole genome shotgun (WGS) entry which is preliminary data.</text>
</comment>
<reference evidence="17" key="1">
    <citation type="submission" date="2020-12" db="EMBL/GenBank/DDBJ databases">
        <title>PHA producing bacteria isolated from mangrove.</title>
        <authorList>
            <person name="Zheng W."/>
            <person name="Yu S."/>
            <person name="Huang Y."/>
        </authorList>
    </citation>
    <scope>NUCLEOTIDE SEQUENCE</scope>
    <source>
        <strain evidence="17">GN22-4</strain>
    </source>
</reference>
<evidence type="ECO:0000256" key="3">
    <source>
        <dbReference type="ARBA" id="ARBA00012438"/>
    </source>
</evidence>
<evidence type="ECO:0000256" key="9">
    <source>
        <dbReference type="ARBA" id="ARBA00022777"/>
    </source>
</evidence>
<dbReference type="AlphaFoldDB" id="A0A8I1MIE1"/>
<protein>
    <recommendedName>
        <fullName evidence="3">histidine kinase</fullName>
        <ecNumber evidence="3">2.7.13.3</ecNumber>
    </recommendedName>
</protein>
<dbReference type="SUPFAM" id="SSF103190">
    <property type="entry name" value="Sensory domain-like"/>
    <property type="match status" value="1"/>
</dbReference>
<dbReference type="SUPFAM" id="SSF55874">
    <property type="entry name" value="ATPase domain of HSP90 chaperone/DNA topoisomerase II/histidine kinase"/>
    <property type="match status" value="1"/>
</dbReference>
<dbReference type="Gene3D" id="1.10.287.130">
    <property type="match status" value="1"/>
</dbReference>
<evidence type="ECO:0000313" key="18">
    <source>
        <dbReference type="Proteomes" id="UP000664578"/>
    </source>
</evidence>
<dbReference type="InterPro" id="IPR016120">
    <property type="entry name" value="Sig_transdc_His_kin_SpoOB"/>
</dbReference>
<keyword evidence="6" id="KW-0808">Transferase</keyword>
<evidence type="ECO:0000256" key="14">
    <source>
        <dbReference type="SAM" id="Phobius"/>
    </source>
</evidence>
<dbReference type="PROSITE" id="PS50112">
    <property type="entry name" value="PAS"/>
    <property type="match status" value="1"/>
</dbReference>
<keyword evidence="9 17" id="KW-0418">Kinase</keyword>
<evidence type="ECO:0000256" key="5">
    <source>
        <dbReference type="ARBA" id="ARBA00022553"/>
    </source>
</evidence>
<feature type="domain" description="PAS" evidence="16">
    <location>
        <begin position="207"/>
        <end position="240"/>
    </location>
</feature>
<dbReference type="InterPro" id="IPR033463">
    <property type="entry name" value="sCache_3"/>
</dbReference>
<evidence type="ECO:0000313" key="17">
    <source>
        <dbReference type="EMBL" id="MBN8253436.1"/>
    </source>
</evidence>
<feature type="domain" description="Histidine kinase" evidence="15">
    <location>
        <begin position="411"/>
        <end position="515"/>
    </location>
</feature>